<evidence type="ECO:0000313" key="2">
    <source>
        <dbReference type="EMBL" id="MXR40970.1"/>
    </source>
</evidence>
<keyword evidence="1" id="KW-1133">Transmembrane helix</keyword>
<keyword evidence="3" id="KW-1185">Reference proteome</keyword>
<reference evidence="2 3" key="1">
    <citation type="submission" date="2019-12" db="EMBL/GenBank/DDBJ databases">
        <title>Isolation and characterization of three novel carbon monoxide-oxidizing members of Halobacteria from salione crusts and soils.</title>
        <authorList>
            <person name="Myers M.R."/>
            <person name="King G.M."/>
        </authorList>
    </citation>
    <scope>NUCLEOTIDE SEQUENCE [LARGE SCALE GENOMIC DNA]</scope>
    <source>
        <strain evidence="2 3">WSA2</strain>
    </source>
</reference>
<gene>
    <name evidence="2" type="ORF">GRX01_06395</name>
</gene>
<evidence type="ECO:0008006" key="4">
    <source>
        <dbReference type="Google" id="ProtNLM"/>
    </source>
</evidence>
<evidence type="ECO:0000313" key="3">
    <source>
        <dbReference type="Proteomes" id="UP000437065"/>
    </source>
</evidence>
<dbReference type="AlphaFoldDB" id="A0A6B0SYC2"/>
<name>A0A6B0SYC2_9EURY</name>
<dbReference type="RefSeq" id="WP_159664642.1">
    <property type="nucleotide sequence ID" value="NZ_WUUS01000003.1"/>
</dbReference>
<keyword evidence="1" id="KW-0812">Transmembrane</keyword>
<comment type="caution">
    <text evidence="2">The sequence shown here is derived from an EMBL/GenBank/DDBJ whole genome shotgun (WGS) entry which is preliminary data.</text>
</comment>
<dbReference type="Pfam" id="PF17231">
    <property type="entry name" value="DUF5305"/>
    <property type="match status" value="1"/>
</dbReference>
<feature type="transmembrane region" description="Helical" evidence="1">
    <location>
        <begin position="17"/>
        <end position="38"/>
    </location>
</feature>
<accession>A0A6B0SYC2</accession>
<feature type="transmembrane region" description="Helical" evidence="1">
    <location>
        <begin position="228"/>
        <end position="248"/>
    </location>
</feature>
<dbReference type="EMBL" id="WUUS01000003">
    <property type="protein sequence ID" value="MXR40970.1"/>
    <property type="molecule type" value="Genomic_DNA"/>
</dbReference>
<dbReference type="OrthoDB" id="270764at2157"/>
<keyword evidence="1" id="KW-0472">Membrane</keyword>
<dbReference type="Proteomes" id="UP000437065">
    <property type="component" value="Unassembled WGS sequence"/>
</dbReference>
<protein>
    <recommendedName>
        <fullName evidence="4">DUF5305 domain-containing protein</fullName>
    </recommendedName>
</protein>
<evidence type="ECO:0000256" key="1">
    <source>
        <dbReference type="SAM" id="Phobius"/>
    </source>
</evidence>
<organism evidence="2 3">
    <name type="scientific">Halobaculum saliterrae</name>
    <dbReference type="NCBI Taxonomy" id="2073113"/>
    <lineage>
        <taxon>Archaea</taxon>
        <taxon>Methanobacteriati</taxon>
        <taxon>Methanobacteriota</taxon>
        <taxon>Stenosarchaea group</taxon>
        <taxon>Halobacteria</taxon>
        <taxon>Halobacteriales</taxon>
        <taxon>Haloferacaceae</taxon>
        <taxon>Halobaculum</taxon>
    </lineage>
</organism>
<sequence length="339" mass="36900">MSAGDQLKLQLARNGPIIAAVLVVVGAASLAGAGYVYLTPPTEQVTEETNRQQVATSVDTTAVVTGNETLYDRGTRLRNMPVYFTSASPDLTFHVEASVPGDREVTVEHRLQVVVRGTRADQVFYENSTVLSGGRTTVSDGNYTRNATLNVSRFRSQVATVQSAAPIGTFRVLVVLEVSYNTTDYTGDLNTSAPLVITGGAYWVDGDIADSRTHSRTVTTREVGSPNMGLVGLLGVVGLLLLVAGVLVRRAPELVDVTAIETEVARDRYDEWISNGEIPTKREKEYVRTDSLEDLVDIAIDSSKRVIHDRELEVYAVIEGDLVYFFSPNEDVIGDWLDV</sequence>
<dbReference type="InterPro" id="IPR035185">
    <property type="entry name" value="DUF5305"/>
</dbReference>
<proteinExistence type="predicted"/>